<feature type="compositionally biased region" description="Acidic residues" evidence="1">
    <location>
        <begin position="432"/>
        <end position="442"/>
    </location>
</feature>
<feature type="compositionally biased region" description="Acidic residues" evidence="1">
    <location>
        <begin position="519"/>
        <end position="528"/>
    </location>
</feature>
<feature type="compositionally biased region" description="Acidic residues" evidence="1">
    <location>
        <begin position="546"/>
        <end position="558"/>
    </location>
</feature>
<evidence type="ECO:0000313" key="4">
    <source>
        <dbReference type="Proteomes" id="UP001430953"/>
    </source>
</evidence>
<proteinExistence type="predicted"/>
<feature type="compositionally biased region" description="Polar residues" evidence="1">
    <location>
        <begin position="45"/>
        <end position="60"/>
    </location>
</feature>
<gene>
    <name evidence="3" type="ORF">PUN28_011820</name>
</gene>
<reference evidence="3 4" key="1">
    <citation type="submission" date="2023-03" db="EMBL/GenBank/DDBJ databases">
        <title>High recombination rates correlate with genetic variation in Cardiocondyla obscurior ants.</title>
        <authorList>
            <person name="Errbii M."/>
        </authorList>
    </citation>
    <scope>NUCLEOTIDE SEQUENCE [LARGE SCALE GENOMIC DNA]</scope>
    <source>
        <strain evidence="3">Alpha-2009</strain>
        <tissue evidence="3">Whole body</tissue>
    </source>
</reference>
<evidence type="ECO:0000256" key="1">
    <source>
        <dbReference type="SAM" id="MobiDB-lite"/>
    </source>
</evidence>
<evidence type="ECO:0000256" key="2">
    <source>
        <dbReference type="SAM" id="SignalP"/>
    </source>
</evidence>
<feature type="signal peptide" evidence="2">
    <location>
        <begin position="1"/>
        <end position="16"/>
    </location>
</feature>
<accession>A0AAW2FJE5</accession>
<dbReference type="AlphaFoldDB" id="A0AAW2FJE5"/>
<sequence>MLIVSIIFFTSGICFATNVVPSTRASVTSPASTKSKRVVVDPDSNIRNNQEQPRDTQTTPRAPPPQDISLRSSPRYGNAKSTDTPRVSYISQNPGSGPYAYGSVPKRPFTYVSSPVRQIKPEQSRGNLLTPYFGILNNLDAYKTPRSIEKPLDAPKSIVSQSLQKLQGIYSPAYNAFHQGKPIELSSFSNFESYPSYASIGKLISQGVQNDAPSTIVPYKMSYPLPKISDYAHVYAPSIPTVASVTPASDKTTQGLKQKDEVTVDVNGKKISVPIVQLQSNLDFSGVFPAFDSQPFLLSSNYPIESDMGFKFGTGPKFNMALQSNNVSPFSSPLSSFQGQVVPIHTANGSPQFPLYKGASIEAYPIATNVPKAQGNYESLYSQPQLHFDKEGNVQPVHARQNAISPPVSTQGILNDVELINKKNPEPHTPQPDEDDDEDEKDDERYRGPEKEYEHSFEEDEDERQPGKYFKAPQTESDFKPSTSYPFKQYDEIFGKYKAQVNDDFEDKPISSYKNYASDNDEEEEDSSSEYRSEYAESSKPSHDSYEEDEEEDDEEEEESRKQEKRKDISDSFSEPKRSKYYQKDFEQEFEDSYKEELPKQEYVHVKEVPEIESHISPSSKRQQKKNNQSHVKHAKPIELKNQELRTSQKSRKVPKTDYKDSTAYGSDVSIKKTGKMIYEEFFGYKKPKATKYSKHGKSEKVLPTEKLLKDDYPHTAKYYKFKGSKTDSELDSNDKDPYVFANNQKSNKNLQEQTITNVRQLSDTNEGSPLYGISMLRSQVRSLTNAEILRDLTGI</sequence>
<keyword evidence="2" id="KW-0732">Signal</keyword>
<evidence type="ECO:0000313" key="3">
    <source>
        <dbReference type="EMBL" id="KAL0114764.1"/>
    </source>
</evidence>
<dbReference type="Proteomes" id="UP001430953">
    <property type="component" value="Unassembled WGS sequence"/>
</dbReference>
<feature type="compositionally biased region" description="Basic and acidic residues" evidence="1">
    <location>
        <begin position="559"/>
        <end position="614"/>
    </location>
</feature>
<feature type="compositionally biased region" description="Polar residues" evidence="1">
    <location>
        <begin position="616"/>
        <end position="630"/>
    </location>
</feature>
<feature type="chain" id="PRO_5043721837" evidence="2">
    <location>
        <begin position="17"/>
        <end position="796"/>
    </location>
</feature>
<feature type="compositionally biased region" description="Basic and acidic residues" evidence="1">
    <location>
        <begin position="529"/>
        <end position="545"/>
    </location>
</feature>
<organism evidence="3 4">
    <name type="scientific">Cardiocondyla obscurior</name>
    <dbReference type="NCBI Taxonomy" id="286306"/>
    <lineage>
        <taxon>Eukaryota</taxon>
        <taxon>Metazoa</taxon>
        <taxon>Ecdysozoa</taxon>
        <taxon>Arthropoda</taxon>
        <taxon>Hexapoda</taxon>
        <taxon>Insecta</taxon>
        <taxon>Pterygota</taxon>
        <taxon>Neoptera</taxon>
        <taxon>Endopterygota</taxon>
        <taxon>Hymenoptera</taxon>
        <taxon>Apocrita</taxon>
        <taxon>Aculeata</taxon>
        <taxon>Formicoidea</taxon>
        <taxon>Formicidae</taxon>
        <taxon>Myrmicinae</taxon>
        <taxon>Cardiocondyla</taxon>
    </lineage>
</organism>
<feature type="region of interest" description="Disordered" evidence="1">
    <location>
        <begin position="501"/>
        <end position="664"/>
    </location>
</feature>
<feature type="compositionally biased region" description="Polar residues" evidence="1">
    <location>
        <begin position="474"/>
        <end position="486"/>
    </location>
</feature>
<protein>
    <submittedName>
        <fullName evidence="3">Uncharacterized protein</fullName>
    </submittedName>
</protein>
<feature type="region of interest" description="Disordered" evidence="1">
    <location>
        <begin position="421"/>
        <end position="486"/>
    </location>
</feature>
<feature type="compositionally biased region" description="Polar residues" evidence="1">
    <location>
        <begin position="79"/>
        <end position="95"/>
    </location>
</feature>
<feature type="region of interest" description="Disordered" evidence="1">
    <location>
        <begin position="24"/>
        <end position="100"/>
    </location>
</feature>
<keyword evidence="4" id="KW-1185">Reference proteome</keyword>
<feature type="compositionally biased region" description="Polar residues" evidence="1">
    <location>
        <begin position="24"/>
        <end position="33"/>
    </location>
</feature>
<name>A0AAW2FJE5_9HYME</name>
<comment type="caution">
    <text evidence="3">The sequence shown here is derived from an EMBL/GenBank/DDBJ whole genome shotgun (WGS) entry which is preliminary data.</text>
</comment>
<feature type="compositionally biased region" description="Basic and acidic residues" evidence="1">
    <location>
        <begin position="443"/>
        <end position="456"/>
    </location>
</feature>
<dbReference type="EMBL" id="JADYXP020000011">
    <property type="protein sequence ID" value="KAL0114764.1"/>
    <property type="molecule type" value="Genomic_DNA"/>
</dbReference>